<sequence>MKFPQIDRNLAQRQLALLGHNINKPVYLRFFYPSDDPRKDGDSGRKADRLNWNQIEQYQKEGRGAYVVVNGGGHKNSDVTQGTAIFIEHDDLEKDIQRELWKTLELPEPTFQVDTGGKSVHSYWVFETPIEIEKWSQLQKDLLEYADGDRSIKNPARVMRLAGGWHISYDENGNPIYNQTKIISASAKTYSFEELRELIPEKKERLPLVEAANHRDFVNNVSDNLSTSSLPRHPEQISVPVSSSVPLLQCCRKEVREWVTTGVPKGCKRNDTAINVGLELIAVEGYLQTIGQSYSDSAASLFHEFCQRSGMTASEEDERYQWCQKTNSDPSCPPEAIEACIRAWYWKEVVQPQKRQNQILSEGRQKTATKENKKEEQPKINLLDAVKEIIKELPQDSLRYMALINLAARTGYQYREIELLARTIEREETLDEETAEAIASLSTNLNLYQQRLDISRYLEKDFAGLMIDAANAMPTAPEYLFNTLLPVVAACGGTSSTVVANGTGGYEQPLIFWTGNVAHSGQAKTPPQQVIIKPLTDLEAEAADKYNLLKREYEQDKSGDIPSPTRERFMMTNVTITTKMRIHGENPRGLLEYMDELSSDFRRLNQYKKGGVGDDKEQELSFFNGSSISYDRSDSRLFLDKTALSKTGTIQWDTLSKLMDNSGFIESGYMARFLLCSIGNAPKRYLDLFQETNAVPDLQHKLRWLYEQMRELPEQTYLLDHDAKVLFQAWNHTLVDFGIREYNHALSLVYPKIECYTLRLALWLHLVNSLLRGEKPHLVIDGETMKAAIEMGSFYLGQHRLIFTNTDSSNELEGILLKIHTKALNVYQQTEKGVSASWAKKNFNALKKMSTDQIRAKYFQVLAGNGYGKLEGVGKSMKYIPFEQRFCFSDTHNLEVDDSCKSSGNSMEVSIAEMPIQTCFKEKVAKIDDSTYSKIIDNILDNQSACVSASTTTTFPISELTPNNHQLINQSQSKLDAKSLTEVEPPPQSENQPPKTNTDIEWLIKLLEDLEQAYSLHTGDEWLALLSEAEEKINGIDGFDQQYPNYWTRIWAAFPDTEEETESTPTLDELKSLLLACQTWVQLKQLQKQHPELCVAAYKALTPSEQTKLDAIAATEVNQEVYKYVGPQRKVDGVEIQPGTLVYLDPQSNQKNRVHLRVRLLQGINQGWQKVVEISKDALQAVEKAVNDGLDVIEGQQSNLLDEIS</sequence>
<name>B1X2C1_CROS5</name>
<evidence type="ECO:0008006" key="4">
    <source>
        <dbReference type="Google" id="ProtNLM"/>
    </source>
</evidence>
<dbReference type="Proteomes" id="UP000001203">
    <property type="component" value="Chromosome linear"/>
</dbReference>
<dbReference type="RefSeq" id="WP_009546307.1">
    <property type="nucleotide sequence ID" value="NC_010547.1"/>
</dbReference>
<feature type="region of interest" description="Disordered" evidence="1">
    <location>
        <begin position="972"/>
        <end position="996"/>
    </location>
</feature>
<dbReference type="InterPro" id="IPR025048">
    <property type="entry name" value="DUF3987"/>
</dbReference>
<dbReference type="OrthoDB" id="460004at2"/>
<evidence type="ECO:0000256" key="1">
    <source>
        <dbReference type="SAM" id="MobiDB-lite"/>
    </source>
</evidence>
<protein>
    <recommendedName>
        <fullName evidence="4">DNA primase/polymerase bifunctional N-terminal domain-containing protein</fullName>
    </recommendedName>
</protein>
<feature type="region of interest" description="Disordered" evidence="1">
    <location>
        <begin position="357"/>
        <end position="376"/>
    </location>
</feature>
<organism evidence="2 3">
    <name type="scientific">Crocosphaera subtropica (strain ATCC 51142 / BH68)</name>
    <name type="common">Cyanothece sp. (strain ATCC 51142)</name>
    <dbReference type="NCBI Taxonomy" id="43989"/>
    <lineage>
        <taxon>Bacteria</taxon>
        <taxon>Bacillati</taxon>
        <taxon>Cyanobacteriota</taxon>
        <taxon>Cyanophyceae</taxon>
        <taxon>Oscillatoriophycideae</taxon>
        <taxon>Chroococcales</taxon>
        <taxon>Aphanothecaceae</taxon>
        <taxon>Crocosphaera</taxon>
        <taxon>Crocosphaera subtropica</taxon>
    </lineage>
</organism>
<proteinExistence type="predicted"/>
<dbReference type="HOGENOM" id="CLU_007705_0_0_3"/>
<gene>
    <name evidence="2" type="ordered locus">cce_4936</name>
</gene>
<dbReference type="EMBL" id="CP000807">
    <property type="protein sequence ID" value="ACB54282.1"/>
    <property type="molecule type" value="Genomic_DNA"/>
</dbReference>
<dbReference type="KEGG" id="cyt:cce_4936"/>
<accession>B1X2C1</accession>
<dbReference type="AlphaFoldDB" id="B1X2C1"/>
<dbReference type="Gene3D" id="3.30.70.1790">
    <property type="entry name" value="RepB DNA-primase, N-terminal domain"/>
    <property type="match status" value="1"/>
</dbReference>
<dbReference type="STRING" id="43989.cce_4936"/>
<evidence type="ECO:0000313" key="2">
    <source>
        <dbReference type="EMBL" id="ACB54282.1"/>
    </source>
</evidence>
<keyword evidence="3" id="KW-1185">Reference proteome</keyword>
<dbReference type="eggNOG" id="COG0305">
    <property type="taxonomic scope" value="Bacteria"/>
</dbReference>
<feature type="compositionally biased region" description="Basic and acidic residues" evidence="1">
    <location>
        <begin position="363"/>
        <end position="376"/>
    </location>
</feature>
<reference evidence="2 3" key="1">
    <citation type="journal article" date="2008" name="Proc. Natl. Acad. Sci. U.S.A.">
        <title>The genome of Cyanothece 51142, a unicellular diazotrophic cyanobacterium important in the marine nitrogen cycle.</title>
        <authorList>
            <person name="Welsh E.A."/>
            <person name="Liberton M."/>
            <person name="Stoeckel J."/>
            <person name="Loh T."/>
            <person name="Elvitigala T."/>
            <person name="Wang C."/>
            <person name="Wollam A."/>
            <person name="Fulton R.S."/>
            <person name="Clifton S.W."/>
            <person name="Jacobs J.M."/>
            <person name="Aurora R."/>
            <person name="Ghosh B.K."/>
            <person name="Sherman L.A."/>
            <person name="Smith R.D."/>
            <person name="Wilson R.K."/>
            <person name="Pakrasi H.B."/>
        </authorList>
    </citation>
    <scope>NUCLEOTIDE SEQUENCE [LARGE SCALE GENOMIC DNA]</scope>
    <source>
        <strain evidence="3">ATCC 51142 / BH68</strain>
    </source>
</reference>
<dbReference type="Pfam" id="PF13148">
    <property type="entry name" value="DUF3987"/>
    <property type="match status" value="2"/>
</dbReference>
<dbReference type="eggNOG" id="COG5545">
    <property type="taxonomic scope" value="Bacteria"/>
</dbReference>
<evidence type="ECO:0000313" key="3">
    <source>
        <dbReference type="Proteomes" id="UP000001203"/>
    </source>
</evidence>